<evidence type="ECO:0000256" key="1">
    <source>
        <dbReference type="ARBA" id="ARBA00000085"/>
    </source>
</evidence>
<evidence type="ECO:0000256" key="9">
    <source>
        <dbReference type="SAM" id="Phobius"/>
    </source>
</evidence>
<keyword evidence="9" id="KW-0472">Membrane</keyword>
<dbReference type="InterPro" id="IPR003594">
    <property type="entry name" value="HATPase_dom"/>
</dbReference>
<dbReference type="EMBL" id="JANCLT010000022">
    <property type="protein sequence ID" value="MCP8971267.1"/>
    <property type="molecule type" value="Genomic_DNA"/>
</dbReference>
<evidence type="ECO:0000256" key="7">
    <source>
        <dbReference type="ARBA" id="ARBA00022840"/>
    </source>
</evidence>
<keyword evidence="8" id="KW-0902">Two-component regulatory system</keyword>
<protein>
    <recommendedName>
        <fullName evidence="2">histidine kinase</fullName>
        <ecNumber evidence="2">2.7.13.3</ecNumber>
    </recommendedName>
</protein>
<keyword evidence="4" id="KW-0808">Transferase</keyword>
<evidence type="ECO:0000256" key="2">
    <source>
        <dbReference type="ARBA" id="ARBA00012438"/>
    </source>
</evidence>
<evidence type="ECO:0000313" key="12">
    <source>
        <dbReference type="Proteomes" id="UP001156102"/>
    </source>
</evidence>
<keyword evidence="3" id="KW-0597">Phosphoprotein</keyword>
<dbReference type="Pfam" id="PF07730">
    <property type="entry name" value="HisKA_3"/>
    <property type="match status" value="1"/>
</dbReference>
<feature type="transmembrane region" description="Helical" evidence="9">
    <location>
        <begin position="79"/>
        <end position="94"/>
    </location>
</feature>
<dbReference type="Gene3D" id="1.20.5.1930">
    <property type="match status" value="1"/>
</dbReference>
<dbReference type="CDD" id="cd16917">
    <property type="entry name" value="HATPase_UhpB-NarQ-NarX-like"/>
    <property type="match status" value="1"/>
</dbReference>
<gene>
    <name evidence="11" type="ORF">NK662_22365</name>
</gene>
<dbReference type="SMART" id="SM00387">
    <property type="entry name" value="HATPase_c"/>
    <property type="match status" value="1"/>
</dbReference>
<evidence type="ECO:0000313" key="11">
    <source>
        <dbReference type="EMBL" id="MCP8971267.1"/>
    </source>
</evidence>
<dbReference type="GO" id="GO:0046983">
    <property type="term" value="F:protein dimerization activity"/>
    <property type="evidence" value="ECO:0007669"/>
    <property type="project" value="InterPro"/>
</dbReference>
<dbReference type="GO" id="GO:0016020">
    <property type="term" value="C:membrane"/>
    <property type="evidence" value="ECO:0007669"/>
    <property type="project" value="InterPro"/>
</dbReference>
<keyword evidence="9" id="KW-0812">Transmembrane</keyword>
<evidence type="ECO:0000256" key="4">
    <source>
        <dbReference type="ARBA" id="ARBA00022679"/>
    </source>
</evidence>
<dbReference type="Gene3D" id="3.30.565.10">
    <property type="entry name" value="Histidine kinase-like ATPase, C-terminal domain"/>
    <property type="match status" value="1"/>
</dbReference>
<dbReference type="GO" id="GO:0005524">
    <property type="term" value="F:ATP binding"/>
    <property type="evidence" value="ECO:0007669"/>
    <property type="project" value="UniProtKB-KW"/>
</dbReference>
<proteinExistence type="predicted"/>
<reference evidence="11" key="1">
    <citation type="submission" date="2022-07" db="EMBL/GenBank/DDBJ databases">
        <authorList>
            <person name="Li W.-J."/>
            <person name="Deng Q.-Q."/>
        </authorList>
    </citation>
    <scope>NUCLEOTIDE SEQUENCE</scope>
    <source>
        <strain evidence="11">SYSU M60031</strain>
    </source>
</reference>
<feature type="transmembrane region" description="Helical" evidence="9">
    <location>
        <begin position="101"/>
        <end position="120"/>
    </location>
</feature>
<organism evidence="11 12">
    <name type="scientific">Ectobacillus ponti</name>
    <dbReference type="NCBI Taxonomy" id="2961894"/>
    <lineage>
        <taxon>Bacteria</taxon>
        <taxon>Bacillati</taxon>
        <taxon>Bacillota</taxon>
        <taxon>Bacilli</taxon>
        <taxon>Bacillales</taxon>
        <taxon>Bacillaceae</taxon>
        <taxon>Ectobacillus</taxon>
    </lineage>
</organism>
<evidence type="ECO:0000256" key="6">
    <source>
        <dbReference type="ARBA" id="ARBA00022777"/>
    </source>
</evidence>
<dbReference type="SUPFAM" id="SSF55874">
    <property type="entry name" value="ATPase domain of HSP90 chaperone/DNA topoisomerase II/histidine kinase"/>
    <property type="match status" value="1"/>
</dbReference>
<evidence type="ECO:0000256" key="8">
    <source>
        <dbReference type="ARBA" id="ARBA00023012"/>
    </source>
</evidence>
<dbReference type="AlphaFoldDB" id="A0AA41X9G7"/>
<dbReference type="RefSeq" id="WP_254761194.1">
    <property type="nucleotide sequence ID" value="NZ_JANCLT010000022.1"/>
</dbReference>
<comment type="catalytic activity">
    <reaction evidence="1">
        <text>ATP + protein L-histidine = ADP + protein N-phospho-L-histidine.</text>
        <dbReference type="EC" id="2.7.13.3"/>
    </reaction>
</comment>
<comment type="caution">
    <text evidence="11">The sequence shown here is derived from an EMBL/GenBank/DDBJ whole genome shotgun (WGS) entry which is preliminary data.</text>
</comment>
<dbReference type="GO" id="GO:0000155">
    <property type="term" value="F:phosphorelay sensor kinase activity"/>
    <property type="evidence" value="ECO:0007669"/>
    <property type="project" value="InterPro"/>
</dbReference>
<feature type="transmembrane region" description="Helical" evidence="9">
    <location>
        <begin position="30"/>
        <end position="48"/>
    </location>
</feature>
<name>A0AA41X9G7_9BACI</name>
<evidence type="ECO:0000256" key="5">
    <source>
        <dbReference type="ARBA" id="ARBA00022741"/>
    </source>
</evidence>
<dbReference type="InterPro" id="IPR050482">
    <property type="entry name" value="Sensor_HK_TwoCompSys"/>
</dbReference>
<keyword evidence="5" id="KW-0547">Nucleotide-binding</keyword>
<keyword evidence="7" id="KW-0067">ATP-binding</keyword>
<dbReference type="InterPro" id="IPR036890">
    <property type="entry name" value="HATPase_C_sf"/>
</dbReference>
<sequence length="398" mass="44760">MLKSTRLLMLLLISFTYYAHIPDGRIDMKILTGIGIFLYSINHFGIMLGRLGRKWVLLLLGVDMGVTGMLGYIFAPSTLYLILFGVLGLSLFLYTEHKRTLFSFSAAFFVVWAIILIHTYQSAGQVEVVENTISFMFVFFQSLVGNLIRKLLQARQTVDLQYEHLNESHQSLQEAHVQLRTYAKEVEELTAIRERNHIAREIHDTVGHNMTALLVQIQLAQELLKRSPEHAEQTLQTCYELARNSLQEVRLSVRTLKEEGHSSNLAAVIRTLLSDFSKTAHMEAEFQLQGDPSLVPTSLHPTIARIVQESMTNTKKHGGASLCRITLSCQEERVGVMIEDNGQGSGEIQPGFGLLNMKERAEEHGGSIVFTSREGDGFRVQAEFPLQQRKWVIGGTAG</sequence>
<dbReference type="PROSITE" id="PS50109">
    <property type="entry name" value="HIS_KIN"/>
    <property type="match status" value="1"/>
</dbReference>
<dbReference type="InterPro" id="IPR011712">
    <property type="entry name" value="Sig_transdc_His_kin_sub3_dim/P"/>
</dbReference>
<dbReference type="InterPro" id="IPR005467">
    <property type="entry name" value="His_kinase_dom"/>
</dbReference>
<accession>A0AA41X9G7</accession>
<feature type="domain" description="Histidine kinase" evidence="10">
    <location>
        <begin position="205"/>
        <end position="388"/>
    </location>
</feature>
<dbReference type="PANTHER" id="PTHR24421">
    <property type="entry name" value="NITRATE/NITRITE SENSOR PROTEIN NARX-RELATED"/>
    <property type="match status" value="1"/>
</dbReference>
<evidence type="ECO:0000256" key="3">
    <source>
        <dbReference type="ARBA" id="ARBA00022553"/>
    </source>
</evidence>
<keyword evidence="9" id="KW-1133">Transmembrane helix</keyword>
<dbReference type="Proteomes" id="UP001156102">
    <property type="component" value="Unassembled WGS sequence"/>
</dbReference>
<keyword evidence="6 11" id="KW-0418">Kinase</keyword>
<dbReference type="Pfam" id="PF02518">
    <property type="entry name" value="HATPase_c"/>
    <property type="match status" value="1"/>
</dbReference>
<dbReference type="EC" id="2.7.13.3" evidence="2"/>
<feature type="transmembrane region" description="Helical" evidence="9">
    <location>
        <begin position="132"/>
        <end position="148"/>
    </location>
</feature>
<evidence type="ECO:0000259" key="10">
    <source>
        <dbReference type="PROSITE" id="PS50109"/>
    </source>
</evidence>
<keyword evidence="12" id="KW-1185">Reference proteome</keyword>
<dbReference type="PANTHER" id="PTHR24421:SF10">
    <property type="entry name" value="NITRATE_NITRITE SENSOR PROTEIN NARQ"/>
    <property type="match status" value="1"/>
</dbReference>